<name>A0A6A4VVR0_AMPAM</name>
<accession>A0A6A4VVR0</accession>
<gene>
    <name evidence="2" type="ORF">FJT64_004824</name>
</gene>
<dbReference type="Gene3D" id="3.30.70.270">
    <property type="match status" value="1"/>
</dbReference>
<dbReference type="InterPro" id="IPR043128">
    <property type="entry name" value="Rev_trsase/Diguanyl_cyclase"/>
</dbReference>
<dbReference type="Gene3D" id="3.10.10.10">
    <property type="entry name" value="HIV Type 1 Reverse Transcriptase, subunit A, domain 1"/>
    <property type="match status" value="1"/>
</dbReference>
<sequence>MSNRRFQERHTAANISWEHPELLEDFGLSGKVLVVVTDSAANMKKAFQTEALVVQDGLRSLPASVSRQVAKVNPLVASVKRSTVAAELHTATVTRWNSQLRTITVTRWNSQLRTATVPRWNSQLRTATVTRWNSQLRTATVTRWNSQLRTATVTRWNSQLHTANVTRWNSQLHTATVTRWNSQLRTATVTRWNSQLHTATVTRWNSQLRTVTSYLALKEATPEELGSAPSPPSPPRWWTRPDGRFWNNWWRPWERTAADHLERPISHWLREMARPDISQVELGRRLTHPVQKRHVVNSAKELNRDGLHLSEHGYHKVETAKRTEEIREAATAQAYKNLAELVLARLIMFNRRRQGEASSMAVDAYQKAISNTYGNPEVTSALTEFEKHLAGNLTRVVVRGKKGRGVPILLAHDMRASIDLLLKCRGEELSNLCSILGKDVESIVQASGEEPNSHPHIATREENFYVTSKQSSLPRPMDLREAILMLLWCVIILHQKHNKGAKKTAVYLESMESPDGVFTQRLINKMRSADATADEKKLCMEKTFAYRRQLVTEGPDPVETVSPEADVEERRVAPVTRSHPVMQNVPSVETADDAFQATDFSDLGAAVNRIAWLKRFVHNARSPETERQSGPLSPEERREALVYWIREAQRRAFPEELRARISPIGLVPKKSPGSFRVIHHLSFPAGESINDYIPRELTAVQYGSLDEAVEYISHFDHAFLAKSDIVQAFRLLPTTERDSALLGFRWRGLIYADRALPMGCASSAQIFQTFNDALVWIAQRHFGAGHIVAVLDDFLFIGASQSACASSLRGFTAMCHLLNVPLHPDKTVLPCQRLTFLGVELDVAERVLRLPTDKVERARDAVADLSRRRKAPLRQVQTCIGLLNFACLAVPLGRPFLRRLSDLCAGVRRPHHRVSLTRASRLDMSAWLLFLQHFNGRSLLDERRWTQAAAVCLETDASAGVFREVRPSADAEPTSWDWADFAMLQT</sequence>
<dbReference type="Pfam" id="PF00078">
    <property type="entry name" value="RVT_1"/>
    <property type="match status" value="1"/>
</dbReference>
<evidence type="ECO:0000313" key="3">
    <source>
        <dbReference type="Proteomes" id="UP000440578"/>
    </source>
</evidence>
<dbReference type="Proteomes" id="UP000440578">
    <property type="component" value="Unassembled WGS sequence"/>
</dbReference>
<dbReference type="EMBL" id="VIIS01001473">
    <property type="protein sequence ID" value="KAF0297733.1"/>
    <property type="molecule type" value="Genomic_DNA"/>
</dbReference>
<organism evidence="2 3">
    <name type="scientific">Amphibalanus amphitrite</name>
    <name type="common">Striped barnacle</name>
    <name type="synonym">Balanus amphitrite</name>
    <dbReference type="NCBI Taxonomy" id="1232801"/>
    <lineage>
        <taxon>Eukaryota</taxon>
        <taxon>Metazoa</taxon>
        <taxon>Ecdysozoa</taxon>
        <taxon>Arthropoda</taxon>
        <taxon>Crustacea</taxon>
        <taxon>Multicrustacea</taxon>
        <taxon>Cirripedia</taxon>
        <taxon>Thoracica</taxon>
        <taxon>Thoracicalcarea</taxon>
        <taxon>Balanomorpha</taxon>
        <taxon>Balanoidea</taxon>
        <taxon>Balanidae</taxon>
        <taxon>Amphibalaninae</taxon>
        <taxon>Amphibalanus</taxon>
    </lineage>
</organism>
<dbReference type="PANTHER" id="PTHR33050">
    <property type="entry name" value="REVERSE TRANSCRIPTASE DOMAIN-CONTAINING PROTEIN"/>
    <property type="match status" value="1"/>
</dbReference>
<dbReference type="InterPro" id="IPR043502">
    <property type="entry name" value="DNA/RNA_pol_sf"/>
</dbReference>
<dbReference type="InterPro" id="IPR000477">
    <property type="entry name" value="RT_dom"/>
</dbReference>
<dbReference type="AlphaFoldDB" id="A0A6A4VVR0"/>
<comment type="caution">
    <text evidence="2">The sequence shown here is derived from an EMBL/GenBank/DDBJ whole genome shotgun (WGS) entry which is preliminary data.</text>
</comment>
<dbReference type="GO" id="GO:0071897">
    <property type="term" value="P:DNA biosynthetic process"/>
    <property type="evidence" value="ECO:0007669"/>
    <property type="project" value="UniProtKB-ARBA"/>
</dbReference>
<proteinExistence type="predicted"/>
<dbReference type="SUPFAM" id="SSF53098">
    <property type="entry name" value="Ribonuclease H-like"/>
    <property type="match status" value="1"/>
</dbReference>
<dbReference type="InterPro" id="IPR012337">
    <property type="entry name" value="RNaseH-like_sf"/>
</dbReference>
<dbReference type="GO" id="GO:0042575">
    <property type="term" value="C:DNA polymerase complex"/>
    <property type="evidence" value="ECO:0007669"/>
    <property type="project" value="UniProtKB-ARBA"/>
</dbReference>
<reference evidence="2 3" key="1">
    <citation type="submission" date="2019-07" db="EMBL/GenBank/DDBJ databases">
        <title>Draft genome assembly of a fouling barnacle, Amphibalanus amphitrite (Darwin, 1854): The first reference genome for Thecostraca.</title>
        <authorList>
            <person name="Kim W."/>
        </authorList>
    </citation>
    <scope>NUCLEOTIDE SEQUENCE [LARGE SCALE GENOMIC DNA]</scope>
    <source>
        <strain evidence="2">SNU_AA5</strain>
        <tissue evidence="2">Soma without cirri and trophi</tissue>
    </source>
</reference>
<feature type="domain" description="Reverse transcriptase" evidence="1">
    <location>
        <begin position="648"/>
        <end position="841"/>
    </location>
</feature>
<evidence type="ECO:0000259" key="1">
    <source>
        <dbReference type="PROSITE" id="PS50878"/>
    </source>
</evidence>
<protein>
    <recommendedName>
        <fullName evidence="1">Reverse transcriptase domain-containing protein</fullName>
    </recommendedName>
</protein>
<keyword evidence="3" id="KW-1185">Reference proteome</keyword>
<dbReference type="SUPFAM" id="SSF56672">
    <property type="entry name" value="DNA/RNA polymerases"/>
    <property type="match status" value="1"/>
</dbReference>
<evidence type="ECO:0000313" key="2">
    <source>
        <dbReference type="EMBL" id="KAF0297733.1"/>
    </source>
</evidence>
<dbReference type="OrthoDB" id="6020750at2759"/>
<dbReference type="PANTHER" id="PTHR33050:SF8">
    <property type="entry name" value="REVERSE TRANSCRIPTASE DOMAIN-CONTAINING PROTEIN"/>
    <property type="match status" value="1"/>
</dbReference>
<dbReference type="InterPro" id="IPR052055">
    <property type="entry name" value="Hepadnavirus_pol/RT"/>
</dbReference>
<dbReference type="PROSITE" id="PS50878">
    <property type="entry name" value="RT_POL"/>
    <property type="match status" value="1"/>
</dbReference>